<accession>K1YX64</accession>
<dbReference type="Pfam" id="PF13489">
    <property type="entry name" value="Methyltransf_23"/>
    <property type="match status" value="1"/>
</dbReference>
<dbReference type="AlphaFoldDB" id="K1YX64"/>
<dbReference type="InterPro" id="IPR029063">
    <property type="entry name" value="SAM-dependent_MTases_sf"/>
</dbReference>
<dbReference type="PANTHER" id="PTHR43861">
    <property type="entry name" value="TRANS-ACONITATE 2-METHYLTRANSFERASE-RELATED"/>
    <property type="match status" value="1"/>
</dbReference>
<gene>
    <name evidence="1" type="ORF">ACD_78C00201G0004</name>
</gene>
<dbReference type="Gene3D" id="3.40.50.150">
    <property type="entry name" value="Vaccinia Virus protein VP39"/>
    <property type="match status" value="1"/>
</dbReference>
<proteinExistence type="predicted"/>
<evidence type="ECO:0008006" key="2">
    <source>
        <dbReference type="Google" id="ProtNLM"/>
    </source>
</evidence>
<dbReference type="SUPFAM" id="SSF53335">
    <property type="entry name" value="S-adenosyl-L-methionine-dependent methyltransferases"/>
    <property type="match status" value="1"/>
</dbReference>
<name>K1YX64_9BACT</name>
<evidence type="ECO:0000313" key="1">
    <source>
        <dbReference type="EMBL" id="EKD29949.1"/>
    </source>
</evidence>
<dbReference type="EMBL" id="AMFJ01034201">
    <property type="protein sequence ID" value="EKD29949.1"/>
    <property type="molecule type" value="Genomic_DNA"/>
</dbReference>
<sequence>MSYDAFASTFSESRKNLRWNEIEYFMKYIKKYSSSEKISILDIGCGNGRFLETLETSGFPYSYLGIDESSGMIDEARKLHSNQDFKVLDMNHLEWLLDSGISQKRSNSSANREPEWTVRSQYGEWGSGDLSSKNEFFRNSYQFIVLIASFHHLQTVQERKEVLLKAKKFLAPGGVIMMTNWNLLGDELFKKYEKSYKWNGDFGIKIGTHERYYHWFTLEELGELFQESGYGVIENRVFEGGRNIISMLDNLN</sequence>
<organism evidence="1">
    <name type="scientific">uncultured bacterium</name>
    <name type="common">gcode 4</name>
    <dbReference type="NCBI Taxonomy" id="1234023"/>
    <lineage>
        <taxon>Bacteria</taxon>
        <taxon>environmental samples</taxon>
    </lineage>
</organism>
<dbReference type="CDD" id="cd02440">
    <property type="entry name" value="AdoMet_MTases"/>
    <property type="match status" value="1"/>
</dbReference>
<comment type="caution">
    <text evidence="1">The sequence shown here is derived from an EMBL/GenBank/DDBJ whole genome shotgun (WGS) entry which is preliminary data.</text>
</comment>
<reference evidence="1" key="1">
    <citation type="journal article" date="2012" name="Science">
        <title>Fermentation, hydrogen, and sulfur metabolism in multiple uncultivated bacterial phyla.</title>
        <authorList>
            <person name="Wrighton K.C."/>
            <person name="Thomas B.C."/>
            <person name="Sharon I."/>
            <person name="Miller C.S."/>
            <person name="Castelle C.J."/>
            <person name="VerBerkmoes N.C."/>
            <person name="Wilkins M.J."/>
            <person name="Hettich R.L."/>
            <person name="Lipton M.S."/>
            <person name="Williams K.H."/>
            <person name="Long P.E."/>
            <person name="Banfield J.F."/>
        </authorList>
    </citation>
    <scope>NUCLEOTIDE SEQUENCE [LARGE SCALE GENOMIC DNA]</scope>
</reference>
<protein>
    <recommendedName>
        <fullName evidence="2">Methyltransferase domain-containing protein</fullName>
    </recommendedName>
</protein>